<proteinExistence type="predicted"/>
<accession>A0ACB6Z6S7</accession>
<comment type="caution">
    <text evidence="1">The sequence shown here is derived from an EMBL/GenBank/DDBJ whole genome shotgun (WGS) entry which is preliminary data.</text>
</comment>
<name>A0ACB6Z6S7_THEGA</name>
<sequence length="538" mass="61142">MLWLFSPAFLVAPLLIFVFTLVKYQIRSAKSPLRALPGPPSQSWFYGNVKQIFERGQSVAWDEWVSTYGKTFRYPVMFNSLSLFTTDPRAINHVLTHSDEFEKPEDVKAVLELLGEGLIFAEGERHRKQRRIMNPAFGPAQLKSFTPIFNQKASEVRNIWLSQLNENNTDVIKVDVPYYMSRTTLDIIGLAGFDYEFNSLQSEGDQLSVAFSSLIPTGSASRIPSRWTIKPVLMAFAPVILKLVRIPLPFTGVKRLRAAKKTIDRICDQLITERKSAMLREQSYGFKEKSDTTGKDLLTLLIRANLQDTDGMSDSDVRAQIGTFLIAGHETTSTAMSWTLFGLCQNLEAQSKLRDELLALVTDDPTMDELKALPYLDMVVRESLRLYSPVFVSRRVAVKNTVLPMRDGSSIRMSEGDRLLIPIYAMNTDRDIWGKDAFEFKPERWESPPEAISENPGVWSNLMTFLGGSRACIGYQFTLIEMKCLLFALVRKFEFRLVLPVEDIVWRNQTVVRRPFVKGAEQDGPKLPLYVKVHVPDA</sequence>
<reference evidence="1" key="2">
    <citation type="journal article" date="2020" name="Nat. Commun.">
        <title>Large-scale genome sequencing of mycorrhizal fungi provides insights into the early evolution of symbiotic traits.</title>
        <authorList>
            <person name="Miyauchi S."/>
            <person name="Kiss E."/>
            <person name="Kuo A."/>
            <person name="Drula E."/>
            <person name="Kohler A."/>
            <person name="Sanchez-Garcia M."/>
            <person name="Morin E."/>
            <person name="Andreopoulos B."/>
            <person name="Barry K.W."/>
            <person name="Bonito G."/>
            <person name="Buee M."/>
            <person name="Carver A."/>
            <person name="Chen C."/>
            <person name="Cichocki N."/>
            <person name="Clum A."/>
            <person name="Culley D."/>
            <person name="Crous P.W."/>
            <person name="Fauchery L."/>
            <person name="Girlanda M."/>
            <person name="Hayes R.D."/>
            <person name="Keri Z."/>
            <person name="LaButti K."/>
            <person name="Lipzen A."/>
            <person name="Lombard V."/>
            <person name="Magnuson J."/>
            <person name="Maillard F."/>
            <person name="Murat C."/>
            <person name="Nolan M."/>
            <person name="Ohm R.A."/>
            <person name="Pangilinan J."/>
            <person name="Pereira M.F."/>
            <person name="Perotto S."/>
            <person name="Peter M."/>
            <person name="Pfister S."/>
            <person name="Riley R."/>
            <person name="Sitrit Y."/>
            <person name="Stielow J.B."/>
            <person name="Szollosi G."/>
            <person name="Zifcakova L."/>
            <person name="Stursova M."/>
            <person name="Spatafora J.W."/>
            <person name="Tedersoo L."/>
            <person name="Vaario L.M."/>
            <person name="Yamada A."/>
            <person name="Yan M."/>
            <person name="Wang P."/>
            <person name="Xu J."/>
            <person name="Bruns T."/>
            <person name="Baldrian P."/>
            <person name="Vilgalys R."/>
            <person name="Dunand C."/>
            <person name="Henrissat B."/>
            <person name="Grigoriev I.V."/>
            <person name="Hibbett D."/>
            <person name="Nagy L.G."/>
            <person name="Martin F.M."/>
        </authorList>
    </citation>
    <scope>NUCLEOTIDE SEQUENCE</scope>
    <source>
        <strain evidence="1">P2</strain>
    </source>
</reference>
<dbReference type="EMBL" id="MU118095">
    <property type="protein sequence ID" value="KAF9645313.1"/>
    <property type="molecule type" value="Genomic_DNA"/>
</dbReference>
<evidence type="ECO:0000313" key="1">
    <source>
        <dbReference type="EMBL" id="KAF9645313.1"/>
    </source>
</evidence>
<gene>
    <name evidence="1" type="ORF">BDM02DRAFT_3271790</name>
</gene>
<evidence type="ECO:0000313" key="2">
    <source>
        <dbReference type="Proteomes" id="UP000886501"/>
    </source>
</evidence>
<organism evidence="1 2">
    <name type="scientific">Thelephora ganbajun</name>
    <name type="common">Ganba fungus</name>
    <dbReference type="NCBI Taxonomy" id="370292"/>
    <lineage>
        <taxon>Eukaryota</taxon>
        <taxon>Fungi</taxon>
        <taxon>Dikarya</taxon>
        <taxon>Basidiomycota</taxon>
        <taxon>Agaricomycotina</taxon>
        <taxon>Agaricomycetes</taxon>
        <taxon>Thelephorales</taxon>
        <taxon>Thelephoraceae</taxon>
        <taxon>Thelephora</taxon>
    </lineage>
</organism>
<dbReference type="Proteomes" id="UP000886501">
    <property type="component" value="Unassembled WGS sequence"/>
</dbReference>
<reference evidence="1" key="1">
    <citation type="submission" date="2019-10" db="EMBL/GenBank/DDBJ databases">
        <authorList>
            <consortium name="DOE Joint Genome Institute"/>
            <person name="Kuo A."/>
            <person name="Miyauchi S."/>
            <person name="Kiss E."/>
            <person name="Drula E."/>
            <person name="Kohler A."/>
            <person name="Sanchez-Garcia M."/>
            <person name="Andreopoulos B."/>
            <person name="Barry K.W."/>
            <person name="Bonito G."/>
            <person name="Buee M."/>
            <person name="Carver A."/>
            <person name="Chen C."/>
            <person name="Cichocki N."/>
            <person name="Clum A."/>
            <person name="Culley D."/>
            <person name="Crous P.W."/>
            <person name="Fauchery L."/>
            <person name="Girlanda M."/>
            <person name="Hayes R."/>
            <person name="Keri Z."/>
            <person name="Labutti K."/>
            <person name="Lipzen A."/>
            <person name="Lombard V."/>
            <person name="Magnuson J."/>
            <person name="Maillard F."/>
            <person name="Morin E."/>
            <person name="Murat C."/>
            <person name="Nolan M."/>
            <person name="Ohm R."/>
            <person name="Pangilinan J."/>
            <person name="Pereira M."/>
            <person name="Perotto S."/>
            <person name="Peter M."/>
            <person name="Riley R."/>
            <person name="Sitrit Y."/>
            <person name="Stielow B."/>
            <person name="Szollosi G."/>
            <person name="Zifcakova L."/>
            <person name="Stursova M."/>
            <person name="Spatafora J.W."/>
            <person name="Tedersoo L."/>
            <person name="Vaario L.-M."/>
            <person name="Yamada A."/>
            <person name="Yan M."/>
            <person name="Wang P."/>
            <person name="Xu J."/>
            <person name="Bruns T."/>
            <person name="Baldrian P."/>
            <person name="Vilgalys R."/>
            <person name="Henrissat B."/>
            <person name="Grigoriev I.V."/>
            <person name="Hibbett D."/>
            <person name="Nagy L.G."/>
            <person name="Martin F.M."/>
        </authorList>
    </citation>
    <scope>NUCLEOTIDE SEQUENCE</scope>
    <source>
        <strain evidence="1">P2</strain>
    </source>
</reference>
<keyword evidence="2" id="KW-1185">Reference proteome</keyword>
<protein>
    <submittedName>
        <fullName evidence="1">Cytochrome P450</fullName>
    </submittedName>
</protein>